<dbReference type="Proteomes" id="UP000295627">
    <property type="component" value="Unassembled WGS sequence"/>
</dbReference>
<proteinExistence type="predicted"/>
<feature type="region of interest" description="Disordered" evidence="1">
    <location>
        <begin position="1"/>
        <end position="37"/>
    </location>
</feature>
<evidence type="ECO:0000313" key="3">
    <source>
        <dbReference type="Proteomes" id="UP000295627"/>
    </source>
</evidence>
<sequence>MPVSIAPARGTQCHLPPDARAGTIGLGDHLPPRGGDGMVGLGDQGIYSSAACVGSRNSRYSAAAP</sequence>
<name>A0A4R5P6F3_9MYCO</name>
<gene>
    <name evidence="2" type="ORF">EJ571_20770</name>
</gene>
<reference evidence="2 3" key="1">
    <citation type="journal article" date="2019" name="Sci. Rep.">
        <title>Extended insight into the Mycobacterium chelonae-abscessus complex through whole genome sequencing of Mycobacterium salmoniphilum outbreak and Mycobacterium salmoniphilum-like strains.</title>
        <authorList>
            <person name="Behra P.R.K."/>
            <person name="Das S."/>
            <person name="Pettersson B.M.F."/>
            <person name="Shirreff L."/>
            <person name="DuCote T."/>
            <person name="Jacobsson K.G."/>
            <person name="Ennis D.G."/>
            <person name="Kirsebom L.A."/>
        </authorList>
    </citation>
    <scope>NUCLEOTIDE SEQUENCE [LARGE SCALE GENOMIC DNA]</scope>
    <source>
        <strain evidence="2 3">DSM 45524</strain>
    </source>
</reference>
<evidence type="ECO:0000256" key="1">
    <source>
        <dbReference type="SAM" id="MobiDB-lite"/>
    </source>
</evidence>
<evidence type="ECO:0000313" key="2">
    <source>
        <dbReference type="EMBL" id="TDH19016.1"/>
    </source>
</evidence>
<organism evidence="2 3">
    <name type="scientific">Mycobacteroides franklinii</name>
    <dbReference type="NCBI Taxonomy" id="948102"/>
    <lineage>
        <taxon>Bacteria</taxon>
        <taxon>Bacillati</taxon>
        <taxon>Actinomycetota</taxon>
        <taxon>Actinomycetes</taxon>
        <taxon>Mycobacteriales</taxon>
        <taxon>Mycobacteriaceae</taxon>
        <taxon>Mycobacteroides</taxon>
    </lineage>
</organism>
<dbReference type="EMBL" id="RXLR01000019">
    <property type="protein sequence ID" value="TDH19016.1"/>
    <property type="molecule type" value="Genomic_DNA"/>
</dbReference>
<accession>A0A4R5P6F3</accession>
<comment type="caution">
    <text evidence="2">The sequence shown here is derived from an EMBL/GenBank/DDBJ whole genome shotgun (WGS) entry which is preliminary data.</text>
</comment>
<protein>
    <submittedName>
        <fullName evidence="2">Uncharacterized protein</fullName>
    </submittedName>
</protein>
<dbReference type="AlphaFoldDB" id="A0A4R5P6F3"/>